<proteinExistence type="predicted"/>
<dbReference type="Pfam" id="PF03476">
    <property type="entry name" value="MOSC_N"/>
    <property type="match status" value="1"/>
</dbReference>
<name>A0A139X4A1_9CYAN</name>
<dbReference type="InterPro" id="IPR005303">
    <property type="entry name" value="MOCOS_middle"/>
</dbReference>
<keyword evidence="3" id="KW-1185">Reference proteome</keyword>
<gene>
    <name evidence="2" type="ORF">WA1_32920</name>
</gene>
<dbReference type="Gene3D" id="2.40.33.20">
    <property type="entry name" value="PK beta-barrel domain-like"/>
    <property type="match status" value="1"/>
</dbReference>
<dbReference type="InterPro" id="IPR052716">
    <property type="entry name" value="MOSC_domain"/>
</dbReference>
<organism evidence="2 3">
    <name type="scientific">Scytonema hofmannii PCC 7110</name>
    <dbReference type="NCBI Taxonomy" id="128403"/>
    <lineage>
        <taxon>Bacteria</taxon>
        <taxon>Bacillati</taxon>
        <taxon>Cyanobacteriota</taxon>
        <taxon>Cyanophyceae</taxon>
        <taxon>Nostocales</taxon>
        <taxon>Scytonemataceae</taxon>
        <taxon>Scytonema</taxon>
    </lineage>
</organism>
<dbReference type="Pfam" id="PF03473">
    <property type="entry name" value="MOSC"/>
    <property type="match status" value="1"/>
</dbReference>
<protein>
    <submittedName>
        <fullName evidence="2">Sulfurase</fullName>
    </submittedName>
</protein>
<dbReference type="PANTHER" id="PTHR36930">
    <property type="entry name" value="METAL-SULFUR CLUSTER BIOSYNTHESIS PROTEINS YUAD-RELATED"/>
    <property type="match status" value="1"/>
</dbReference>
<dbReference type="SUPFAM" id="SSF50800">
    <property type="entry name" value="PK beta-barrel domain-like"/>
    <property type="match status" value="1"/>
</dbReference>
<feature type="domain" description="MOSC" evidence="1">
    <location>
        <begin position="119"/>
        <end position="261"/>
    </location>
</feature>
<dbReference type="EMBL" id="ANNX02000035">
    <property type="protein sequence ID" value="KYC39515.1"/>
    <property type="molecule type" value="Genomic_DNA"/>
</dbReference>
<comment type="caution">
    <text evidence="2">The sequence shown here is derived from an EMBL/GenBank/DDBJ whole genome shotgun (WGS) entry which is preliminary data.</text>
</comment>
<dbReference type="GO" id="GO:0003824">
    <property type="term" value="F:catalytic activity"/>
    <property type="evidence" value="ECO:0007669"/>
    <property type="project" value="InterPro"/>
</dbReference>
<evidence type="ECO:0000313" key="3">
    <source>
        <dbReference type="Proteomes" id="UP000076925"/>
    </source>
</evidence>
<evidence type="ECO:0000313" key="2">
    <source>
        <dbReference type="EMBL" id="KYC39515.1"/>
    </source>
</evidence>
<dbReference type="GO" id="GO:0030170">
    <property type="term" value="F:pyridoxal phosphate binding"/>
    <property type="evidence" value="ECO:0007669"/>
    <property type="project" value="InterPro"/>
</dbReference>
<dbReference type="OrthoDB" id="581532at2"/>
<dbReference type="InterPro" id="IPR011037">
    <property type="entry name" value="Pyrv_Knase-like_insert_dom_sf"/>
</dbReference>
<dbReference type="Proteomes" id="UP000076925">
    <property type="component" value="Unassembled WGS sequence"/>
</dbReference>
<dbReference type="GO" id="GO:0030151">
    <property type="term" value="F:molybdenum ion binding"/>
    <property type="evidence" value="ECO:0007669"/>
    <property type="project" value="InterPro"/>
</dbReference>
<dbReference type="PANTHER" id="PTHR36930:SF1">
    <property type="entry name" value="MOSC DOMAIN-CONTAINING PROTEIN"/>
    <property type="match status" value="1"/>
</dbReference>
<dbReference type="RefSeq" id="WP_017747252.1">
    <property type="nucleotide sequence ID" value="NZ_KQ976354.1"/>
</dbReference>
<dbReference type="AlphaFoldDB" id="A0A139X4A1"/>
<accession>A0A139X4A1</accession>
<sequence>MIRVKQLFIHPFKGLTPQKCDRVELRSEHGIPGDRAFALMFDDEGKYFEPTTVPWMKKQHFAMQNDWSGLAALDCSYEPETGILTVKRKGVELLVADTHSPTGRDRIGSFFTGYLAGIYPSQTARHPHRTPIKIVGDFGKTRYPDREAVHISLVSQATIDNLSELAGRSVDVRRFRPNIVLDGVPAWGEFDWLGKEMQLGTARIVVTDRIRRCLNIEVNPETGERDTALLPLLQKNFQHTQTGVLARIVTSGSVAVGELLE</sequence>
<dbReference type="InterPro" id="IPR005302">
    <property type="entry name" value="MoCF_Sase_C"/>
</dbReference>
<evidence type="ECO:0000259" key="1">
    <source>
        <dbReference type="PROSITE" id="PS51340"/>
    </source>
</evidence>
<reference evidence="2 3" key="1">
    <citation type="journal article" date="2013" name="Genome Biol. Evol.">
        <title>Genomes of Stigonematalean cyanobacteria (subsection V) and the evolution of oxygenic photosynthesis from prokaryotes to plastids.</title>
        <authorList>
            <person name="Dagan T."/>
            <person name="Roettger M."/>
            <person name="Stucken K."/>
            <person name="Landan G."/>
            <person name="Koch R."/>
            <person name="Major P."/>
            <person name="Gould S.B."/>
            <person name="Goremykin V.V."/>
            <person name="Rippka R."/>
            <person name="Tandeau de Marsac N."/>
            <person name="Gugger M."/>
            <person name="Lockhart P.J."/>
            <person name="Allen J.F."/>
            <person name="Brune I."/>
            <person name="Maus I."/>
            <person name="Puhler A."/>
            <person name="Martin W.F."/>
        </authorList>
    </citation>
    <scope>NUCLEOTIDE SEQUENCE [LARGE SCALE GENOMIC DNA]</scope>
    <source>
        <strain evidence="2 3">PCC 7110</strain>
    </source>
</reference>
<dbReference type="PROSITE" id="PS51340">
    <property type="entry name" value="MOSC"/>
    <property type="match status" value="1"/>
</dbReference>
<dbReference type="STRING" id="128403.WA1_32920"/>